<evidence type="ECO:0000313" key="2">
    <source>
        <dbReference type="Proteomes" id="UP000276417"/>
    </source>
</evidence>
<keyword evidence="1" id="KW-0614">Plasmid</keyword>
<geneLocation type="plasmid" evidence="1 2">
    <name>unnamed4</name>
</geneLocation>
<dbReference type="Proteomes" id="UP000276417">
    <property type="component" value="Plasmid unnamed4"/>
</dbReference>
<sequence>MPTDEVPTAWAVQPPPRETLSVRVQPVFRSELEAFVAELQSQGWRGLQKHHVIEHLLRGLMTEEGKAQLVAELREARPE</sequence>
<dbReference type="AlphaFoldDB" id="A0A3G8YJ45"/>
<protein>
    <submittedName>
        <fullName evidence="1">Uncharacterized protein</fullName>
    </submittedName>
</protein>
<proteinExistence type="predicted"/>
<keyword evidence="2" id="KW-1185">Reference proteome</keyword>
<dbReference type="OrthoDB" id="9905038at2"/>
<evidence type="ECO:0000313" key="1">
    <source>
        <dbReference type="EMBL" id="AZI45279.1"/>
    </source>
</evidence>
<gene>
    <name evidence="1" type="ORF">EHF33_20430</name>
</gene>
<organism evidence="1 2">
    <name type="scientific">Deinococcus psychrotolerans</name>
    <dbReference type="NCBI Taxonomy" id="2489213"/>
    <lineage>
        <taxon>Bacteria</taxon>
        <taxon>Thermotogati</taxon>
        <taxon>Deinococcota</taxon>
        <taxon>Deinococci</taxon>
        <taxon>Deinococcales</taxon>
        <taxon>Deinococcaceae</taxon>
        <taxon>Deinococcus</taxon>
    </lineage>
</organism>
<dbReference type="KEGG" id="dph:EHF33_20430"/>
<dbReference type="RefSeq" id="WP_124875729.1">
    <property type="nucleotide sequence ID" value="NZ_CP034188.1"/>
</dbReference>
<name>A0A3G8YJ45_9DEIO</name>
<dbReference type="EMBL" id="CP034188">
    <property type="protein sequence ID" value="AZI45279.1"/>
    <property type="molecule type" value="Genomic_DNA"/>
</dbReference>
<reference evidence="1 2" key="1">
    <citation type="submission" date="2018-11" db="EMBL/GenBank/DDBJ databases">
        <title>Deinococcus shelandsis sp. nov., isolated from South Shetland Islands soil of Antarctica.</title>
        <authorList>
            <person name="Tian J."/>
        </authorList>
    </citation>
    <scope>NUCLEOTIDE SEQUENCE [LARGE SCALE GENOMIC DNA]</scope>
    <source>
        <strain evidence="1 2">S14-83T</strain>
        <plasmid evidence="1 2">unnamed4</plasmid>
    </source>
</reference>
<accession>A0A3G8YJ45</accession>